<dbReference type="OrthoDB" id="1524472at2"/>
<sequence length="163" mass="18716">MRSSPKNKLSHDAIKAWRVSLSIFISFLVLGLFFLWGYKLLSPEAGFFSTWTLIAISVILIVITGLGIFFIPEIRWRRWFYEVDEHEVDLQSGIFIITRTLVPIKRVQHVDTRQGPILRSYNLADVTISTAATTHRIPALNEEVADQVRDQISKFARLAEEDV</sequence>
<dbReference type="Proteomes" id="UP000218831">
    <property type="component" value="Unassembled WGS sequence"/>
</dbReference>
<feature type="transmembrane region" description="Helical" evidence="1">
    <location>
        <begin position="50"/>
        <end position="71"/>
    </location>
</feature>
<feature type="transmembrane region" description="Helical" evidence="1">
    <location>
        <begin position="21"/>
        <end position="38"/>
    </location>
</feature>
<dbReference type="RefSeq" id="WP_095607131.1">
    <property type="nucleotide sequence ID" value="NZ_NSKE01000008.1"/>
</dbReference>
<keyword evidence="1" id="KW-0472">Membrane</keyword>
<evidence type="ECO:0000259" key="2">
    <source>
        <dbReference type="Pfam" id="PF03703"/>
    </source>
</evidence>
<comment type="caution">
    <text evidence="3">The sequence shown here is derived from an EMBL/GenBank/DDBJ whole genome shotgun (WGS) entry which is preliminary data.</text>
</comment>
<dbReference type="EMBL" id="NSKE01000008">
    <property type="protein sequence ID" value="PAU93489.1"/>
    <property type="molecule type" value="Genomic_DNA"/>
</dbReference>
<keyword evidence="1" id="KW-1133">Transmembrane helix</keyword>
<dbReference type="PANTHER" id="PTHR34473">
    <property type="entry name" value="UPF0699 TRANSMEMBRANE PROTEIN YDBS"/>
    <property type="match status" value="1"/>
</dbReference>
<reference evidence="3 4" key="1">
    <citation type="submission" date="2017-08" db="EMBL/GenBank/DDBJ databases">
        <title>Aliifodinibius alkalisoli sp. nov., isolated from saline alkaline soil.</title>
        <authorList>
            <person name="Liu D."/>
            <person name="Zhang G."/>
        </authorList>
    </citation>
    <scope>NUCLEOTIDE SEQUENCE [LARGE SCALE GENOMIC DNA]</scope>
    <source>
        <strain evidence="3 4">WN023</strain>
    </source>
</reference>
<dbReference type="AlphaFoldDB" id="A0A2A2G9E7"/>
<protein>
    <recommendedName>
        <fullName evidence="2">YdbS-like PH domain-containing protein</fullName>
    </recommendedName>
</protein>
<evidence type="ECO:0000313" key="4">
    <source>
        <dbReference type="Proteomes" id="UP000218831"/>
    </source>
</evidence>
<keyword evidence="1" id="KW-0812">Transmembrane</keyword>
<dbReference type="InterPro" id="IPR005182">
    <property type="entry name" value="YdbS-like_PH"/>
</dbReference>
<evidence type="ECO:0000313" key="3">
    <source>
        <dbReference type="EMBL" id="PAU93489.1"/>
    </source>
</evidence>
<proteinExistence type="predicted"/>
<dbReference type="Pfam" id="PF03703">
    <property type="entry name" value="bPH_2"/>
    <property type="match status" value="1"/>
</dbReference>
<organism evidence="3 4">
    <name type="scientific">Fodinibius salipaludis</name>
    <dbReference type="NCBI Taxonomy" id="2032627"/>
    <lineage>
        <taxon>Bacteria</taxon>
        <taxon>Pseudomonadati</taxon>
        <taxon>Balneolota</taxon>
        <taxon>Balneolia</taxon>
        <taxon>Balneolales</taxon>
        <taxon>Balneolaceae</taxon>
        <taxon>Fodinibius</taxon>
    </lineage>
</organism>
<dbReference type="PANTHER" id="PTHR34473:SF2">
    <property type="entry name" value="UPF0699 TRANSMEMBRANE PROTEIN YDBT"/>
    <property type="match status" value="1"/>
</dbReference>
<gene>
    <name evidence="3" type="ORF">CK503_12215</name>
</gene>
<keyword evidence="4" id="KW-1185">Reference proteome</keyword>
<accession>A0A2A2G9E7</accession>
<evidence type="ECO:0000256" key="1">
    <source>
        <dbReference type="SAM" id="Phobius"/>
    </source>
</evidence>
<feature type="domain" description="YdbS-like PH" evidence="2">
    <location>
        <begin position="76"/>
        <end position="152"/>
    </location>
</feature>
<name>A0A2A2G9E7_9BACT</name>